<dbReference type="InterPro" id="IPR015943">
    <property type="entry name" value="WD40/YVTN_repeat-like_dom_sf"/>
</dbReference>
<name>A0A6J1PA84_BICAN</name>
<dbReference type="InterPro" id="IPR036322">
    <property type="entry name" value="WD40_repeat_dom_sf"/>
</dbReference>
<dbReference type="GO" id="GO:0005634">
    <property type="term" value="C:nucleus"/>
    <property type="evidence" value="ECO:0007669"/>
    <property type="project" value="UniProtKB-SubCell"/>
</dbReference>
<feature type="compositionally biased region" description="Basic and acidic residues" evidence="4">
    <location>
        <begin position="599"/>
        <end position="611"/>
    </location>
</feature>
<feature type="compositionally biased region" description="Low complexity" evidence="4">
    <location>
        <begin position="1411"/>
        <end position="1425"/>
    </location>
</feature>
<feature type="region of interest" description="Disordered" evidence="4">
    <location>
        <begin position="1"/>
        <end position="30"/>
    </location>
</feature>
<dbReference type="SUPFAM" id="SSF50978">
    <property type="entry name" value="WD40 repeat-like"/>
    <property type="match status" value="1"/>
</dbReference>
<organism evidence="5 6">
    <name type="scientific">Bicyclus anynana</name>
    <name type="common">Squinting bush brown butterfly</name>
    <dbReference type="NCBI Taxonomy" id="110368"/>
    <lineage>
        <taxon>Eukaryota</taxon>
        <taxon>Metazoa</taxon>
        <taxon>Ecdysozoa</taxon>
        <taxon>Arthropoda</taxon>
        <taxon>Hexapoda</taxon>
        <taxon>Insecta</taxon>
        <taxon>Pterygota</taxon>
        <taxon>Neoptera</taxon>
        <taxon>Endopterygota</taxon>
        <taxon>Lepidoptera</taxon>
        <taxon>Glossata</taxon>
        <taxon>Ditrysia</taxon>
        <taxon>Papilionoidea</taxon>
        <taxon>Nymphalidae</taxon>
        <taxon>Satyrinae</taxon>
        <taxon>Satyrini</taxon>
        <taxon>Mycalesina</taxon>
        <taxon>Bicyclus</taxon>
    </lineage>
</organism>
<feature type="region of interest" description="Disordered" evidence="4">
    <location>
        <begin position="581"/>
        <end position="612"/>
    </location>
</feature>
<evidence type="ECO:0000256" key="2">
    <source>
        <dbReference type="ARBA" id="ARBA00023163"/>
    </source>
</evidence>
<dbReference type="GO" id="GO:0006383">
    <property type="term" value="P:transcription by RNA polymerase III"/>
    <property type="evidence" value="ECO:0007669"/>
    <property type="project" value="TreeGrafter"/>
</dbReference>
<feature type="compositionally biased region" description="Basic and acidic residues" evidence="4">
    <location>
        <begin position="381"/>
        <end position="392"/>
    </location>
</feature>
<dbReference type="RefSeq" id="XP_023954709.2">
    <property type="nucleotide sequence ID" value="XM_024098941.2"/>
</dbReference>
<dbReference type="PANTHER" id="PTHR15052">
    <property type="entry name" value="RNA POLYMERASE III TRANSCRIPTION INITIATION FACTOR COMPLEX SUBUNIT"/>
    <property type="match status" value="1"/>
</dbReference>
<evidence type="ECO:0000256" key="4">
    <source>
        <dbReference type="SAM" id="MobiDB-lite"/>
    </source>
</evidence>
<feature type="region of interest" description="Disordered" evidence="4">
    <location>
        <begin position="1334"/>
        <end position="1359"/>
    </location>
</feature>
<proteinExistence type="predicted"/>
<evidence type="ECO:0000313" key="6">
    <source>
        <dbReference type="RefSeq" id="XP_023954709.2"/>
    </source>
</evidence>
<keyword evidence="2" id="KW-0804">Transcription</keyword>
<comment type="subcellular location">
    <subcellularLocation>
        <location evidence="1">Nucleus</location>
    </subcellularLocation>
</comment>
<dbReference type="Proteomes" id="UP001652582">
    <property type="component" value="Chromosome 3"/>
</dbReference>
<evidence type="ECO:0000313" key="5">
    <source>
        <dbReference type="Proteomes" id="UP001652582"/>
    </source>
</evidence>
<feature type="compositionally biased region" description="Basic and acidic residues" evidence="4">
    <location>
        <begin position="774"/>
        <end position="786"/>
    </location>
</feature>
<evidence type="ECO:0000256" key="1">
    <source>
        <dbReference type="ARBA" id="ARBA00004123"/>
    </source>
</evidence>
<sequence>MSTKKSLKQKCGSSHKKITPKKEKLKPRNDVLVLPPDLLEKLGINLENIKSPQQSSEKNADVCSNLEQFHTMPEPPELCPGKTYSHNEENNSSILETANLMKASVFLSPTFSSMKPNLLLDTNETCIEEIIAKSADNVEDVGQNELFNYTDELKADILKTSNIHTNNDSGYKYELKSNNMQLTDKGMDSVELVEATGKDMKNKQMVPKQSCTNNKANILSPEKVVFESILKIDSISDFCSERNTVKINETHNISKLSDAKNELIHIGEMVLDNNLKQNFLHNENENLSKNKKVKSKSPIIDAESDDENGSQEYPKLQSITNGNVSFPATLEEYKLSAMSEIQNDTYDSYEELNEAGHANYNSENSIVLNNISSVNNLDNSDLSKDKGQDKQKSINNTNTTSNSKLCIQGVEKPGGETHKSINLNGDIKTYSKLKTSKLSNIACGISYLEYNVNNDIDYKMNDKNINDGNNTLCNFCLCEDFGTLNSYDNDDVDYYEHIHFWERLENQCSIDTLLSIYDDNVEHTYKKVSSKVEEIDEKCELNRPHDPVMGICWSYIGNICEQINQEILEELQMNNNVDNKKQCHDDENMLKNSKRKRSDKTSESESDNEKSKAKKANIAVKCGVCKCKISANDWDNHLSEEHCFIAWSEGQEFDWENKDLFTKLNERLKSTDKLTCTFCKSSLLDVKKFIDHVWKCKEQKYPGKNTIVTECPVVGVELENTPKTEVPTLQSDKKPVRNSKKRKRIKQNNEKHVAVDKSLAPESELQNKKNKNKIFKEKEQDTETQKHVSNTPLLDMKTRQINISQEILGSKTELNQITEVSTLAVLRKNKDKNKKQELPLVQSHTVKKRAPETKTEKKRNIEEEIQLETAPQVSTVVKHESNLSVAEVENEFQKVTCGVCKEIVCESSWVQHITDKHDYLAWKDGEPPLDYENENEVRNHLNFIIKEVGELVCKGCGTKRKFAKSYQKHIKNCESMEDLADDQPLVVRTEKVTKVKKEKNKQEKIEDLVKCGVCKLEMKEIDWSTHIFKEHDYIAWKEGEPEIDVNNSQQVYDHLFSIKPLSGLICGKCGSNRRYVKSYLKHIETCSGSSEVLETSCDDNAVDSLILNLSNGEDAKCGVCKMDVEGKNWFNHVHLSHAYLAWKEGKRPLDVSNEEEVYNYLYIISKQYNGLTCNKCGLNRKYVKAYLTHLEDCNSELFESSMIVDRGSDKDSYECAICAEKVDVNNWNRHAMKVHYNLAWFVGDYPIDVKKPSVIEKQLKALKKEYGKLKCNNCGDTRASPMGFFAHIIQCGKTEEETDEYKTYCELCNNKYLTIYKSQHTIMHNRELVSKERRLKQETEEKESVDSPKTEQLSERRRAAEKARQFIEKSEKFEYNCPKCGYGADDQPELDEHKCSKVKYKEYVDSEDSADMSSSDESLDSFVDSNLSDEEGYSDRVRRRHDVSSALATKVTRIPFTVKCAKSFVKQSADDYCKTFLTSETLYPQWRSCPVELIAANKSDTYMPPLKESCQVILHRSDPVTYTLFEAKRHKGCSVFVGGCIQCISWAPPHVDDSEDDFGHFLAVALHNDVDIPRFDFTKAYEHSGLLQIWDFGNLSTMLPEFALGIAHDYGTVWAIDWCPSGARDNLVTPDLDDKPESPAETFLRLGLLAIACSNGSAYILSVPYPSSIKTSESSIYRLTPVAELRLTRGKRDNVQATSISWSVKKGHEIVVVGYSDGTVASYNLACDSPLLTETEDGVNIFYPFQDDRPHSSSITDVKTFPSVVGAGLVSSVSPTGSEAAQQRGSAGVYRHISSTSAIFAPHWPSVLLSGNELIVNQTVNELDLWGLGRRTGAVQKCCGCRHCGHVATFVPPVMKMLTTHPAYLDFQKEPIAVIDMTPLRQKRSREKIDNLQLKLEPFTYQDVVASYALDFKIMRDLDKKTSRYINRPRTQYPERFPLSDVPSMAFYPSQHHHRKLAVATHAGIIFILSDEIAL</sequence>
<feature type="region of interest" description="Disordered" evidence="4">
    <location>
        <begin position="379"/>
        <end position="400"/>
    </location>
</feature>
<dbReference type="GeneID" id="112058234"/>
<keyword evidence="5" id="KW-1185">Reference proteome</keyword>
<feature type="compositionally biased region" description="Basic residues" evidence="4">
    <location>
        <begin position="736"/>
        <end position="746"/>
    </location>
</feature>
<feature type="compositionally biased region" description="Basic residues" evidence="4">
    <location>
        <begin position="1"/>
        <end position="19"/>
    </location>
</feature>
<protein>
    <submittedName>
        <fullName evidence="6">Uncharacterized protein LOC112058234</fullName>
    </submittedName>
</protein>
<dbReference type="InterPro" id="IPR052416">
    <property type="entry name" value="GTF3C_component"/>
</dbReference>
<gene>
    <name evidence="6" type="primary">LOC112058234</name>
</gene>
<dbReference type="GO" id="GO:0000127">
    <property type="term" value="C:transcription factor TFIIIC complex"/>
    <property type="evidence" value="ECO:0007669"/>
    <property type="project" value="TreeGrafter"/>
</dbReference>
<dbReference type="OrthoDB" id="4703at2759"/>
<feature type="region of interest" description="Disordered" evidence="4">
    <location>
        <begin position="286"/>
        <end position="313"/>
    </location>
</feature>
<dbReference type="KEGG" id="bany:112058234"/>
<accession>A0A6J1PA84</accession>
<dbReference type="PANTHER" id="PTHR15052:SF2">
    <property type="entry name" value="GENERAL TRANSCRIPTION FACTOR 3C POLYPEPTIDE 2"/>
    <property type="match status" value="1"/>
</dbReference>
<feature type="region of interest" description="Disordered" evidence="4">
    <location>
        <begin position="724"/>
        <end position="787"/>
    </location>
</feature>
<feature type="compositionally biased region" description="Basic and acidic residues" evidence="4">
    <location>
        <begin position="20"/>
        <end position="29"/>
    </location>
</feature>
<evidence type="ECO:0000256" key="3">
    <source>
        <dbReference type="ARBA" id="ARBA00023242"/>
    </source>
</evidence>
<reference evidence="6" key="1">
    <citation type="submission" date="2025-08" db="UniProtKB">
        <authorList>
            <consortium name="RefSeq"/>
        </authorList>
    </citation>
    <scope>IDENTIFICATION</scope>
</reference>
<keyword evidence="3" id="KW-0539">Nucleus</keyword>
<dbReference type="Gene3D" id="2.130.10.10">
    <property type="entry name" value="YVTN repeat-like/Quinoprotein amine dehydrogenase"/>
    <property type="match status" value="1"/>
</dbReference>
<feature type="region of interest" description="Disordered" evidence="4">
    <location>
        <begin position="1406"/>
        <end position="1426"/>
    </location>
</feature>